<sequence length="474" mass="53896">MSPKNQVTSLKTFCLKTITNKLIYSLSDDEGTNYEVVANYISPTTFEVLQDLLKIILNSVNLDANIRFNCLQLLLREDVRKLDTGMFPQFYYQKILNVISSRGSGLQHLNLKGVWARDFPYLLSQLVRSLRGLKTLLIPHMADDAVIEAILTLEELVVLDISGEACFTVDGITKLKSQTLQVLDVGMFGKLSICHQENNGPDLIAELIEYLPNLISLRTYSYSGRALLKCYQKYPRSRTKLKYIHDTGTTEEIIGCVLNLCPDLENLHLDGAEHGVLEKLAKLQKLYTLKLTKCDVQEFLTFLSLSGARMQVLKLNHNKNISLDLSQICLFAPNLQTLECYQMKLTFTNLDTYFMSLVNVEITYCDMSDDIIRSIMTNSPFLRRIVIGSIIRMTDGDIFRICAECDFYNLEELWFSCAKSLTVTSVELLMGHCKNLKSIGQLNGWDVNVDEIDYLRAVIAFTNTDLKLLYVENV</sequence>
<evidence type="ECO:0000313" key="2">
    <source>
        <dbReference type="Proteomes" id="UP001153636"/>
    </source>
</evidence>
<protein>
    <submittedName>
        <fullName evidence="1">Uncharacterized protein</fullName>
    </submittedName>
</protein>
<evidence type="ECO:0000313" key="1">
    <source>
        <dbReference type="EMBL" id="CAH1100322.1"/>
    </source>
</evidence>
<keyword evidence="2" id="KW-1185">Reference proteome</keyword>
<dbReference type="OrthoDB" id="16120at2759"/>
<name>A0A9P0CKK2_9CUCU</name>
<dbReference type="AlphaFoldDB" id="A0A9P0CKK2"/>
<reference evidence="1" key="1">
    <citation type="submission" date="2022-01" db="EMBL/GenBank/DDBJ databases">
        <authorList>
            <person name="King R."/>
        </authorList>
    </citation>
    <scope>NUCLEOTIDE SEQUENCE</scope>
</reference>
<dbReference type="Gene3D" id="3.80.10.10">
    <property type="entry name" value="Ribonuclease Inhibitor"/>
    <property type="match status" value="1"/>
</dbReference>
<dbReference type="EMBL" id="OV651822">
    <property type="protein sequence ID" value="CAH1100322.1"/>
    <property type="molecule type" value="Genomic_DNA"/>
</dbReference>
<dbReference type="InterPro" id="IPR032675">
    <property type="entry name" value="LRR_dom_sf"/>
</dbReference>
<accession>A0A9P0CKK2</accession>
<dbReference type="Proteomes" id="UP001153636">
    <property type="component" value="Chromosome 10"/>
</dbReference>
<proteinExistence type="predicted"/>
<dbReference type="SUPFAM" id="SSF52047">
    <property type="entry name" value="RNI-like"/>
    <property type="match status" value="1"/>
</dbReference>
<organism evidence="1 2">
    <name type="scientific">Psylliodes chrysocephalus</name>
    <dbReference type="NCBI Taxonomy" id="3402493"/>
    <lineage>
        <taxon>Eukaryota</taxon>
        <taxon>Metazoa</taxon>
        <taxon>Ecdysozoa</taxon>
        <taxon>Arthropoda</taxon>
        <taxon>Hexapoda</taxon>
        <taxon>Insecta</taxon>
        <taxon>Pterygota</taxon>
        <taxon>Neoptera</taxon>
        <taxon>Endopterygota</taxon>
        <taxon>Coleoptera</taxon>
        <taxon>Polyphaga</taxon>
        <taxon>Cucujiformia</taxon>
        <taxon>Chrysomeloidea</taxon>
        <taxon>Chrysomelidae</taxon>
        <taxon>Galerucinae</taxon>
        <taxon>Alticini</taxon>
        <taxon>Psylliodes</taxon>
    </lineage>
</organism>
<gene>
    <name evidence="1" type="ORF">PSYICH_LOCUS1835</name>
</gene>